<dbReference type="SUPFAM" id="SSF55874">
    <property type="entry name" value="ATPase domain of HSP90 chaperone/DNA topoisomerase II/histidine kinase"/>
    <property type="match status" value="1"/>
</dbReference>
<dbReference type="Proteomes" id="UP000271188">
    <property type="component" value="Chromosome"/>
</dbReference>
<evidence type="ECO:0000256" key="8">
    <source>
        <dbReference type="ARBA" id="ARBA00023012"/>
    </source>
</evidence>
<dbReference type="SMART" id="SM00387">
    <property type="entry name" value="HATPase_c"/>
    <property type="match status" value="1"/>
</dbReference>
<keyword evidence="9" id="KW-0472">Membrane</keyword>
<feature type="domain" description="Histidine kinase" evidence="10">
    <location>
        <begin position="364"/>
        <end position="565"/>
    </location>
</feature>
<name>A0A448TDZ8_MANHA</name>
<keyword evidence="3" id="KW-0597">Phosphoprotein</keyword>
<keyword evidence="5" id="KW-0547">Nucleotide-binding</keyword>
<dbReference type="PRINTS" id="PR00344">
    <property type="entry name" value="BCTRLSENSOR"/>
</dbReference>
<dbReference type="EC" id="2.7.13.3" evidence="2"/>
<evidence type="ECO:0000256" key="3">
    <source>
        <dbReference type="ARBA" id="ARBA00022553"/>
    </source>
</evidence>
<dbReference type="Pfam" id="PF00512">
    <property type="entry name" value="HisKA"/>
    <property type="match status" value="1"/>
</dbReference>
<dbReference type="Gene3D" id="3.30.565.10">
    <property type="entry name" value="Histidine kinase-like ATPase, C-terminal domain"/>
    <property type="match status" value="1"/>
</dbReference>
<keyword evidence="7" id="KW-0067">ATP-binding</keyword>
<evidence type="ECO:0000256" key="2">
    <source>
        <dbReference type="ARBA" id="ARBA00012438"/>
    </source>
</evidence>
<reference evidence="11" key="1">
    <citation type="submission" date="2018-12" db="EMBL/GenBank/DDBJ databases">
        <authorList>
            <consortium name="Pathogen Informatics"/>
        </authorList>
    </citation>
    <scope>NUCLEOTIDE SEQUENCE [LARGE SCALE GENOMIC DNA]</scope>
    <source>
        <strain evidence="11">NCTC10643</strain>
    </source>
</reference>
<dbReference type="InterPro" id="IPR003594">
    <property type="entry name" value="HATPase_dom"/>
</dbReference>
<dbReference type="GO" id="GO:0000155">
    <property type="term" value="F:phosphorelay sensor kinase activity"/>
    <property type="evidence" value="ECO:0007669"/>
    <property type="project" value="InterPro"/>
</dbReference>
<evidence type="ECO:0000256" key="7">
    <source>
        <dbReference type="ARBA" id="ARBA00022840"/>
    </source>
</evidence>
<protein>
    <recommendedName>
        <fullName evidence="2">histidine kinase</fullName>
        <ecNumber evidence="2">2.7.13.3</ecNumber>
    </recommendedName>
</protein>
<dbReference type="InterPro" id="IPR004358">
    <property type="entry name" value="Sig_transdc_His_kin-like_C"/>
</dbReference>
<keyword evidence="4 11" id="KW-0808">Transferase</keyword>
<dbReference type="CDD" id="cd00082">
    <property type="entry name" value="HisKA"/>
    <property type="match status" value="1"/>
</dbReference>
<dbReference type="SUPFAM" id="SSF47384">
    <property type="entry name" value="Homodimeric domain of signal transducing histidine kinase"/>
    <property type="match status" value="1"/>
</dbReference>
<dbReference type="PROSITE" id="PS50109">
    <property type="entry name" value="HIS_KIN"/>
    <property type="match status" value="1"/>
</dbReference>
<proteinExistence type="predicted"/>
<evidence type="ECO:0000256" key="1">
    <source>
        <dbReference type="ARBA" id="ARBA00000085"/>
    </source>
</evidence>
<dbReference type="SMART" id="SM00388">
    <property type="entry name" value="HisKA"/>
    <property type="match status" value="1"/>
</dbReference>
<accession>A0A448TDZ8</accession>
<dbReference type="InterPro" id="IPR005467">
    <property type="entry name" value="His_kinase_dom"/>
</dbReference>
<keyword evidence="8" id="KW-0902">Two-component regulatory system</keyword>
<dbReference type="EMBL" id="LR134495">
    <property type="protein sequence ID" value="VEI78005.1"/>
    <property type="molecule type" value="Genomic_DNA"/>
</dbReference>
<keyword evidence="9" id="KW-1133">Transmembrane helix</keyword>
<dbReference type="Gene3D" id="1.10.287.130">
    <property type="match status" value="1"/>
</dbReference>
<dbReference type="Pfam" id="PF02518">
    <property type="entry name" value="HATPase_c"/>
    <property type="match status" value="1"/>
</dbReference>
<sequence>MLGFRKLNPTYDIKMKKLFLFLLFLPSLLLAETYQIGILAQRGEAYTRTHWQPWVDWLNLQFPNERFELVPLGINEASRRTELDFLLTNQAQFFYLSNQNVRWLATLNSPFSANGEQGAVGSSIWVRADSHYRQLSDLKNQTISAVDNDAFGGFLLGLYQFHQAGMRQNRDFSVQFSGFPVENALALLAEKQVEAAIVPVCLLEELEKEGKFKRSDFRLILQNPQAQGCLASTPLLPNWSLAAMENVPNELAVQLATRLLNSQNPDLPRWTLPFSSAQADHILRELYRHPQQKSLWATVLDWVRLNKFGLLAVALFILLNLVALRYQVYRKSKALQQAHRKMQQYQQELTRADRLALLGEMTTGFAHELKQPLSAVRMYAEGLKSQNSDLYQQRILDKLIAQVDRAVKTMQSIRDWVQNRPSGEPQAVILNQLIANVIEFVAVENRQNAQISLIADRTFRLNLHATVLEQVLTNCLLNALQAGASEITVRLQAVENGLEIAIEDNGGGFSPAQLEFPFVPFRTDKPHGLGLGLVLCQRLMQSLNGQIVLANGEKGAKVVLLLPQI</sequence>
<dbReference type="InterPro" id="IPR036890">
    <property type="entry name" value="HATPase_C_sf"/>
</dbReference>
<dbReference type="InterPro" id="IPR003661">
    <property type="entry name" value="HisK_dim/P_dom"/>
</dbReference>
<dbReference type="SUPFAM" id="SSF53850">
    <property type="entry name" value="Periplasmic binding protein-like II"/>
    <property type="match status" value="1"/>
</dbReference>
<evidence type="ECO:0000256" key="4">
    <source>
        <dbReference type="ARBA" id="ARBA00022679"/>
    </source>
</evidence>
<feature type="transmembrane region" description="Helical" evidence="9">
    <location>
        <begin position="308"/>
        <end position="326"/>
    </location>
</feature>
<evidence type="ECO:0000256" key="9">
    <source>
        <dbReference type="SAM" id="Phobius"/>
    </source>
</evidence>
<keyword evidence="6" id="KW-0418">Kinase</keyword>
<dbReference type="AlphaFoldDB" id="A0A448TDZ8"/>
<evidence type="ECO:0000313" key="11">
    <source>
        <dbReference type="EMBL" id="VEI78005.1"/>
    </source>
</evidence>
<evidence type="ECO:0000259" key="10">
    <source>
        <dbReference type="PROSITE" id="PS50109"/>
    </source>
</evidence>
<keyword evidence="9" id="KW-0812">Transmembrane</keyword>
<organism evidence="11 12">
    <name type="scientific">Mannheimia haemolytica</name>
    <name type="common">Pasteurella haemolytica</name>
    <dbReference type="NCBI Taxonomy" id="75985"/>
    <lineage>
        <taxon>Bacteria</taxon>
        <taxon>Pseudomonadati</taxon>
        <taxon>Pseudomonadota</taxon>
        <taxon>Gammaproteobacteria</taxon>
        <taxon>Pasteurellales</taxon>
        <taxon>Pasteurellaceae</taxon>
        <taxon>Mannheimia</taxon>
    </lineage>
</organism>
<comment type="catalytic activity">
    <reaction evidence="1">
        <text>ATP + protein L-histidine = ADP + protein N-phospho-L-histidine.</text>
        <dbReference type="EC" id="2.7.13.3"/>
    </reaction>
</comment>
<dbReference type="PANTHER" id="PTHR43065:SF10">
    <property type="entry name" value="PEROXIDE STRESS-ACTIVATED HISTIDINE KINASE MAK3"/>
    <property type="match status" value="1"/>
</dbReference>
<dbReference type="GO" id="GO:0005524">
    <property type="term" value="F:ATP binding"/>
    <property type="evidence" value="ECO:0007669"/>
    <property type="project" value="UniProtKB-KW"/>
</dbReference>
<evidence type="ECO:0000256" key="6">
    <source>
        <dbReference type="ARBA" id="ARBA00022777"/>
    </source>
</evidence>
<gene>
    <name evidence="11" type="primary">zraS</name>
    <name evidence="11" type="ORF">NCTC10643_01894</name>
</gene>
<dbReference type="InterPro" id="IPR036097">
    <property type="entry name" value="HisK_dim/P_sf"/>
</dbReference>
<evidence type="ECO:0000256" key="5">
    <source>
        <dbReference type="ARBA" id="ARBA00022741"/>
    </source>
</evidence>
<dbReference type="Pfam" id="PF12974">
    <property type="entry name" value="Phosphonate-bd"/>
    <property type="match status" value="1"/>
</dbReference>
<evidence type="ECO:0000313" key="12">
    <source>
        <dbReference type="Proteomes" id="UP000271188"/>
    </source>
</evidence>
<dbReference type="Gene3D" id="3.40.190.10">
    <property type="entry name" value="Periplasmic binding protein-like II"/>
    <property type="match status" value="1"/>
</dbReference>
<dbReference type="PANTHER" id="PTHR43065">
    <property type="entry name" value="SENSOR HISTIDINE KINASE"/>
    <property type="match status" value="1"/>
</dbReference>